<comment type="subunit">
    <text evidence="5 7">Part of the 30S ribosomal subunit.</text>
</comment>
<dbReference type="Gene3D" id="3.30.1140.32">
    <property type="entry name" value="Ribosomal protein S3, C-terminal domain"/>
    <property type="match status" value="1"/>
</dbReference>
<dbReference type="InterPro" id="IPR018280">
    <property type="entry name" value="Ribosomal_uS3_CS"/>
</dbReference>
<evidence type="ECO:0000313" key="9">
    <source>
        <dbReference type="EMBL" id="ALO62671.1"/>
    </source>
</evidence>
<dbReference type="HAMAP" id="MF_01309_B">
    <property type="entry name" value="Ribosomal_uS3_B"/>
    <property type="match status" value="1"/>
</dbReference>
<feature type="domain" description="Small ribosomal subunit protein uS3 C-terminal" evidence="8">
    <location>
        <begin position="590"/>
        <end position="673"/>
    </location>
</feature>
<evidence type="ECO:0000256" key="2">
    <source>
        <dbReference type="ARBA" id="ARBA00022980"/>
    </source>
</evidence>
<dbReference type="GO" id="GO:0003723">
    <property type="term" value="F:RNA binding"/>
    <property type="evidence" value="ECO:0007669"/>
    <property type="project" value="InterPro"/>
</dbReference>
<dbReference type="SUPFAM" id="SSF54821">
    <property type="entry name" value="Ribosomal protein S3 C-terminal domain"/>
    <property type="match status" value="1"/>
</dbReference>
<dbReference type="GeneID" id="26378174"/>
<dbReference type="InterPro" id="IPR057258">
    <property type="entry name" value="Ribosomal_uS3"/>
</dbReference>
<evidence type="ECO:0000256" key="4">
    <source>
        <dbReference type="ARBA" id="ARBA00035154"/>
    </source>
</evidence>
<dbReference type="Pfam" id="PF00189">
    <property type="entry name" value="Ribosomal_S3_C"/>
    <property type="match status" value="1"/>
</dbReference>
<proteinExistence type="inferred from homology"/>
<protein>
    <recommendedName>
        <fullName evidence="4 5">Small ribosomal subunit protein uS3c</fullName>
    </recommendedName>
</protein>
<dbReference type="InterPro" id="IPR001351">
    <property type="entry name" value="Ribosomal_uS3_C"/>
</dbReference>
<evidence type="ECO:0000256" key="1">
    <source>
        <dbReference type="ARBA" id="ARBA00010761"/>
    </source>
</evidence>
<reference evidence="9" key="1">
    <citation type="journal article" date="2015" name="BMC Evol. Biol.">
        <title>Chloroplast phylogenomic analysis of chlorophyte green algae identifies a novel lineage sister to the Sphaeropleales (Chlorophyceae).</title>
        <authorList>
            <person name="Lemieux C."/>
            <person name="Vincent A.T."/>
            <person name="Labarre A."/>
            <person name="Otis C."/>
            <person name="Turmel M."/>
        </authorList>
    </citation>
    <scope>NUCLEOTIDE SEQUENCE</scope>
</reference>
<keyword evidence="7 9" id="KW-0150">Chloroplast</keyword>
<dbReference type="RefSeq" id="YP_009184547.1">
    <property type="nucleotide sequence ID" value="NC_028578.1"/>
</dbReference>
<dbReference type="GO" id="GO:0009507">
    <property type="term" value="C:chloroplast"/>
    <property type="evidence" value="ECO:0007669"/>
    <property type="project" value="UniProtKB-SubCell"/>
</dbReference>
<dbReference type="PROSITE" id="PS00548">
    <property type="entry name" value="RIBOSOMAL_S3"/>
    <property type="match status" value="1"/>
</dbReference>
<sequence>MGQKIHPLGFRVGITKKHQSQWFARFQQYQYARTILEDRLIRKTVSKIFPQTLDQMFKNVKTKKQKAPILPKITHIKIERGLIPYEIAIQIHAGNCELMKSSLDYLQLQKNLLANFQKTRSFLLDLKMKVQDSLETTSNEDSKIVHPLQTKIKRNLKKQRITQRRIRKRKKILESYSQRLSQKILLIKNGERFLRKARKLSFSNSKTAQKGLVTSNFGPSSKKFNPVQEKFSKFQLKNKNSSKFSTYLTKLENKRHNDSLNDNFSKAIYSKNSKVHKNFLGSFIKTMKLKFLKHLKMHFKHWETYLKLHREKQIQQYGKLRFAPVGYNKKWSLKKLSKLKKYPVSNLKTLMNFLQKFALEKMSILRREFLVVGTLSKSKSFSYYQLITFIKNLKILLKKLIKEQKLKRFLLKQQLQQKTSNLKNKNFEKAHKKIKSLVEKAISKKVKHIDDEYRKVKLLTYLENVVQKHRHENIYFYLSTIKNSQQYLKNIHYFTKQNAPFILGINLQSSNNTSLITKDQLKNRIKFLIKKIHKKSDFEKELSDLFFEQIQKQTKMCYDNIQLIPKISLKFYSVKNEDFSIKATIVADSIVDDLEKRKAFRGVIKKAKEDLMLQSGVKGVKIQVGGRLNGAEIARTEWVRAGRVPLQTLKANIDYCYKTANTIYGIIGVKVWIYRGNVKIINRK</sequence>
<dbReference type="PANTHER" id="PTHR11760">
    <property type="entry name" value="30S/40S RIBOSOMAL PROTEIN S3"/>
    <property type="match status" value="1"/>
</dbReference>
<keyword evidence="7 9" id="KW-0934">Plastid</keyword>
<name>A0A0S2LML5_TRETR</name>
<dbReference type="GO" id="GO:0003735">
    <property type="term" value="F:structural constituent of ribosome"/>
    <property type="evidence" value="ECO:0007669"/>
    <property type="project" value="InterPro"/>
</dbReference>
<dbReference type="SUPFAM" id="SSF54814">
    <property type="entry name" value="Prokaryotic type KH domain (KH-domain type II)"/>
    <property type="match status" value="1"/>
</dbReference>
<dbReference type="InterPro" id="IPR009019">
    <property type="entry name" value="KH_sf_prok-type"/>
</dbReference>
<dbReference type="NCBIfam" id="TIGR01009">
    <property type="entry name" value="rpsC_bact"/>
    <property type="match status" value="1"/>
</dbReference>
<dbReference type="AlphaFoldDB" id="A0A0S2LML5"/>
<evidence type="ECO:0000256" key="7">
    <source>
        <dbReference type="RuleBase" id="RU003626"/>
    </source>
</evidence>
<dbReference type="InterPro" id="IPR036419">
    <property type="entry name" value="Ribosomal_S3_C_sf"/>
</dbReference>
<evidence type="ECO:0000256" key="5">
    <source>
        <dbReference type="HAMAP-Rule" id="MF_01309"/>
    </source>
</evidence>
<dbReference type="GO" id="GO:0006412">
    <property type="term" value="P:translation"/>
    <property type="evidence" value="ECO:0007669"/>
    <property type="project" value="UniProtKB-UniRule"/>
</dbReference>
<accession>A0A0S2LML5</accession>
<organism evidence="9">
    <name type="scientific">Treubaria triappendiculata</name>
    <name type="common">Green alga</name>
    <dbReference type="NCBI Taxonomy" id="1755147"/>
    <lineage>
        <taxon>Eukaryota</taxon>
        <taxon>Viridiplantae</taxon>
        <taxon>Chlorophyta</taxon>
        <taxon>core chlorophytes</taxon>
        <taxon>Chlorophyceae</taxon>
        <taxon>Treubariaceae</taxon>
        <taxon>Treubaria</taxon>
    </lineage>
</organism>
<keyword evidence="3 5" id="KW-0687">Ribonucleoprotein</keyword>
<dbReference type="InterPro" id="IPR005704">
    <property type="entry name" value="Ribosomal_uS3_bac-typ"/>
</dbReference>
<evidence type="ECO:0000259" key="8">
    <source>
        <dbReference type="Pfam" id="PF00189"/>
    </source>
</evidence>
<gene>
    <name evidence="5 9" type="primary">rps3</name>
</gene>
<evidence type="ECO:0000256" key="3">
    <source>
        <dbReference type="ARBA" id="ARBA00023274"/>
    </source>
</evidence>
<comment type="similarity">
    <text evidence="1 5 6">Belongs to the universal ribosomal protein uS3 family.</text>
</comment>
<geneLocation type="chloroplast" evidence="9"/>
<dbReference type="GO" id="GO:0022627">
    <property type="term" value="C:cytosolic small ribosomal subunit"/>
    <property type="evidence" value="ECO:0007669"/>
    <property type="project" value="TreeGrafter"/>
</dbReference>
<dbReference type="PANTHER" id="PTHR11760:SF19">
    <property type="entry name" value="SMALL RIBOSOMAL SUBUNIT PROTEIN US3C"/>
    <property type="match status" value="1"/>
</dbReference>
<dbReference type="EMBL" id="KT625410">
    <property type="protein sequence ID" value="ALO62671.1"/>
    <property type="molecule type" value="Genomic_DNA"/>
</dbReference>
<keyword evidence="2 5" id="KW-0689">Ribosomal protein</keyword>
<comment type="subcellular location">
    <subcellularLocation>
        <location evidence="5 7">Plastid</location>
        <location evidence="5 7">Chloroplast</location>
    </subcellularLocation>
</comment>
<evidence type="ECO:0000256" key="6">
    <source>
        <dbReference type="RuleBase" id="RU003624"/>
    </source>
</evidence>